<dbReference type="STRING" id="1123357.SAMN02745244_02716"/>
<accession>A0A1M6K2M5</accession>
<protein>
    <recommendedName>
        <fullName evidence="1">Glycoside hydrolase 123 catalytic domain-containing protein</fullName>
    </recommendedName>
</protein>
<proteinExistence type="predicted"/>
<gene>
    <name evidence="2" type="ORF">SAMN02745244_02716</name>
</gene>
<feature type="domain" description="Glycoside hydrolase 123 catalytic" evidence="1">
    <location>
        <begin position="108"/>
        <end position="432"/>
    </location>
</feature>
<evidence type="ECO:0000313" key="3">
    <source>
        <dbReference type="Proteomes" id="UP000184512"/>
    </source>
</evidence>
<dbReference type="InterPro" id="IPR025150">
    <property type="entry name" value="GH123_cat"/>
</dbReference>
<dbReference type="EMBL" id="FQZG01000056">
    <property type="protein sequence ID" value="SHJ53219.1"/>
    <property type="molecule type" value="Genomic_DNA"/>
</dbReference>
<sequence>MEVEGAERLSLFDVELVPTQTPCWPEHSTGFVTETPGLLPDLLRPRPDGAHTMARHVGWHSVWVDVVLPSDDLRIRVYDGEQVALDHTVEVRTVDRPAVDPELSVAQWFHADCLATYSGVETWSEDHWTAIANQLGSLRRLGATMVLTPVWTPPLDTDAGIDRRTTQLLDIALVDGVYQFGHARLDRWMGLLAEAGFSQVEVPHLFTQWGAGNAPQVWVDVDGEPVKLFGWHTQADDPAYADFLGQVLPFLKDYFGARVGLANTFFHISDEPSESQLPSWLAGKALVSDLIDGCRMIDALSEPAFAEHVPTPIVATDAVPTFRAAGIEPDWVYYCIVQSWEVSNRFIAQEGVRTRALGWQLYKARAVGFLHWGFNFYNAVLSRSAIDPFRDTSAGGGFLSGDAFIVYPGPDLQPLESQRHRLIAYAMADLAAAQQAERVLGRDAVLAIIDPDGELDYATGWVTAETWLQRRSNLDDAVALALN</sequence>
<dbReference type="Pfam" id="PF13320">
    <property type="entry name" value="GH123_cat"/>
    <property type="match status" value="1"/>
</dbReference>
<evidence type="ECO:0000313" key="2">
    <source>
        <dbReference type="EMBL" id="SHJ53219.1"/>
    </source>
</evidence>
<organism evidence="2 3">
    <name type="scientific">Tessaracoccus bendigoensis DSM 12906</name>
    <dbReference type="NCBI Taxonomy" id="1123357"/>
    <lineage>
        <taxon>Bacteria</taxon>
        <taxon>Bacillati</taxon>
        <taxon>Actinomycetota</taxon>
        <taxon>Actinomycetes</taxon>
        <taxon>Propionibacteriales</taxon>
        <taxon>Propionibacteriaceae</taxon>
        <taxon>Tessaracoccus</taxon>
    </lineage>
</organism>
<evidence type="ECO:0000259" key="1">
    <source>
        <dbReference type="Pfam" id="PF13320"/>
    </source>
</evidence>
<name>A0A1M6K2M5_9ACTN</name>
<reference evidence="2 3" key="1">
    <citation type="submission" date="2016-11" db="EMBL/GenBank/DDBJ databases">
        <authorList>
            <person name="Jaros S."/>
            <person name="Januszkiewicz K."/>
            <person name="Wedrychowicz H."/>
        </authorList>
    </citation>
    <scope>NUCLEOTIDE SEQUENCE [LARGE SCALE GENOMIC DNA]</scope>
    <source>
        <strain evidence="2 3">DSM 12906</strain>
    </source>
</reference>
<keyword evidence="3" id="KW-1185">Reference proteome</keyword>
<dbReference type="Proteomes" id="UP000184512">
    <property type="component" value="Unassembled WGS sequence"/>
</dbReference>
<dbReference type="AlphaFoldDB" id="A0A1M6K2M5"/>